<keyword evidence="3" id="KW-1185">Reference proteome</keyword>
<dbReference type="GeneID" id="59149359"/>
<reference evidence="2 3" key="1">
    <citation type="submission" date="2020-10" db="EMBL/GenBank/DDBJ databases">
        <title>Thermofilum lucidum 3507LT sp. nov. a novel member of Thermofilaceae family isolated from Chile hot spring, and proposal of description order Thermofilales.</title>
        <authorList>
            <person name="Zayulina K.S."/>
            <person name="Elcheninov A.G."/>
            <person name="Toshchakov S.V."/>
            <person name="Kublanov I.V."/>
        </authorList>
    </citation>
    <scope>NUCLEOTIDE SEQUENCE [LARGE SCALE GENOMIC DNA]</scope>
    <source>
        <strain evidence="2 3">3507LT</strain>
    </source>
</reference>
<evidence type="ECO:0000313" key="3">
    <source>
        <dbReference type="Proteomes" id="UP000594121"/>
    </source>
</evidence>
<dbReference type="Proteomes" id="UP000594121">
    <property type="component" value="Chromosome"/>
</dbReference>
<protein>
    <recommendedName>
        <fullName evidence="4">DNA replication complex GINS family protein</fullName>
    </recommendedName>
</protein>
<evidence type="ECO:0008006" key="4">
    <source>
        <dbReference type="Google" id="ProtNLM"/>
    </source>
</evidence>
<accession>A0A7L9FGW9</accession>
<evidence type="ECO:0000256" key="1">
    <source>
        <dbReference type="SAM" id="MobiDB-lite"/>
    </source>
</evidence>
<dbReference type="InParanoid" id="A0A7L9FGW9"/>
<proteinExistence type="predicted"/>
<organism evidence="2 3">
    <name type="scientific">Infirmifilum lucidum</name>
    <dbReference type="NCBI Taxonomy" id="2776706"/>
    <lineage>
        <taxon>Archaea</taxon>
        <taxon>Thermoproteota</taxon>
        <taxon>Thermoprotei</taxon>
        <taxon>Thermofilales</taxon>
        <taxon>Thermofilaceae</taxon>
        <taxon>Infirmifilum</taxon>
    </lineage>
</organism>
<name>A0A7L9FGW9_9CREN</name>
<sequence length="181" mass="20932">MDYAIIYMKFTREMLNNDLEPLEENFYESVIESVRREGASGTITRSVLATLRSLFLMRLAKELRLVYTGALKHEEIHSLPRLEREILERVFSTIEAFERGSHRSQEPVSPDLMKPDLSAEAKSENVQEEKTLVFFLKPYPKILDRGLNLGPFNKGDVAYLPRRLAIDLVNSGYVEEIPRKE</sequence>
<dbReference type="AlphaFoldDB" id="A0A7L9FGW9"/>
<feature type="region of interest" description="Disordered" evidence="1">
    <location>
        <begin position="101"/>
        <end position="121"/>
    </location>
</feature>
<dbReference type="RefSeq" id="WP_192818225.1">
    <property type="nucleotide sequence ID" value="NZ_CP062310.1"/>
</dbReference>
<evidence type="ECO:0000313" key="2">
    <source>
        <dbReference type="EMBL" id="QOJ78253.1"/>
    </source>
</evidence>
<dbReference type="KEGG" id="thel:IG193_05645"/>
<gene>
    <name evidence="2" type="ORF">IG193_05645</name>
</gene>
<dbReference type="Gene3D" id="3.40.5.50">
    <property type="match status" value="1"/>
</dbReference>
<dbReference type="EMBL" id="CP062310">
    <property type="protein sequence ID" value="QOJ78253.1"/>
    <property type="molecule type" value="Genomic_DNA"/>
</dbReference>